<keyword evidence="13" id="KW-0239">DNA-directed DNA polymerase</keyword>
<evidence type="ECO:0000259" key="17">
    <source>
        <dbReference type="PROSITE" id="PS50994"/>
    </source>
</evidence>
<keyword evidence="4" id="KW-0540">Nuclease</keyword>
<accession>A0AB40AYJ8</accession>
<keyword evidence="13" id="KW-0808">Transferase</keyword>
<dbReference type="AlphaFoldDB" id="A0AB40AYJ8"/>
<keyword evidence="18" id="KW-1185">Reference proteome</keyword>
<keyword evidence="7" id="KW-0255">Endonuclease</keyword>
<keyword evidence="13" id="KW-0548">Nucleotidyltransferase</keyword>
<evidence type="ECO:0000256" key="8">
    <source>
        <dbReference type="ARBA" id="ARBA00022801"/>
    </source>
</evidence>
<dbReference type="GO" id="GO:0003887">
    <property type="term" value="F:DNA-directed DNA polymerase activity"/>
    <property type="evidence" value="ECO:0007669"/>
    <property type="project" value="UniProtKB-KW"/>
</dbReference>
<dbReference type="PANTHER" id="PTHR42648:SF11">
    <property type="entry name" value="TRANSPOSON TY4-P GAG-POL POLYPROTEIN"/>
    <property type="match status" value="1"/>
</dbReference>
<evidence type="ECO:0000256" key="6">
    <source>
        <dbReference type="ARBA" id="ARBA00022741"/>
    </source>
</evidence>
<dbReference type="InterPro" id="IPR036397">
    <property type="entry name" value="RNaseH_sf"/>
</dbReference>
<keyword evidence="3" id="KW-0645">Protease</keyword>
<dbReference type="SUPFAM" id="SSF53098">
    <property type="entry name" value="Ribonuclease H-like"/>
    <property type="match status" value="1"/>
</dbReference>
<sequence>MGYDLTEVEVVSKVLRSLALKFDYVVVAIEESHDISKLTLDELNGSLKAHEMRVNRVMDRLTDRALHEKIEEVAQGFDERRSTSATSTRSNTKGKGRSFFQERGRSRGRGRSNESRSSVHHFNCKRYEHYKSECWAKSKPPKKEANLATKDRETNNLFMSCREPIDETKFVWLVDSGCSSHMTGEKHLFSRLNDSMKENVHLANDKKIKVEEVGTMTVISSGRSLKYLHDVQYVLGLMHNLLSVGQLLLKGYSVLFEGNNCIIKDERIGNLIIFIPRTGNNMFLVDISEIGRASVVWVSEQQKLKNFGSEKHGAWNSYFEGRSTVIFWVYFVKYKADTLNCFRRFHALVECETRKKLKALQSDHGCEFLSNDFRDYWSNLGIRRELTAPYTP</sequence>
<evidence type="ECO:0000256" key="4">
    <source>
        <dbReference type="ARBA" id="ARBA00022722"/>
    </source>
</evidence>
<feature type="compositionally biased region" description="Low complexity" evidence="16">
    <location>
        <begin position="83"/>
        <end position="99"/>
    </location>
</feature>
<dbReference type="GO" id="GO:0003964">
    <property type="term" value="F:RNA-directed DNA polymerase activity"/>
    <property type="evidence" value="ECO:0007669"/>
    <property type="project" value="UniProtKB-KW"/>
</dbReference>
<dbReference type="GO" id="GO:0046872">
    <property type="term" value="F:metal ion binding"/>
    <property type="evidence" value="ECO:0007669"/>
    <property type="project" value="UniProtKB-KW"/>
</dbReference>
<keyword evidence="2" id="KW-1188">Viral release from host cell</keyword>
<evidence type="ECO:0000256" key="3">
    <source>
        <dbReference type="ARBA" id="ARBA00022670"/>
    </source>
</evidence>
<name>A0AB40AYJ8_DIOCR</name>
<feature type="region of interest" description="Disordered" evidence="16">
    <location>
        <begin position="76"/>
        <end position="118"/>
    </location>
</feature>
<evidence type="ECO:0000256" key="15">
    <source>
        <dbReference type="ARBA" id="ARBA00023172"/>
    </source>
</evidence>
<dbReference type="Gene3D" id="3.30.420.10">
    <property type="entry name" value="Ribonuclease H-like superfamily/Ribonuclease H"/>
    <property type="match status" value="1"/>
</dbReference>
<dbReference type="InterPro" id="IPR012337">
    <property type="entry name" value="RNaseH-like_sf"/>
</dbReference>
<keyword evidence="5" id="KW-0479">Metal-binding</keyword>
<keyword evidence="9" id="KW-0067">ATP-binding</keyword>
<keyword evidence="11" id="KW-0229">DNA integration</keyword>
<keyword evidence="6" id="KW-0547">Nucleotide-binding</keyword>
<evidence type="ECO:0000256" key="2">
    <source>
        <dbReference type="ARBA" id="ARBA00022612"/>
    </source>
</evidence>
<proteinExistence type="predicted"/>
<dbReference type="InterPro" id="IPR054722">
    <property type="entry name" value="PolX-like_BBD"/>
</dbReference>
<evidence type="ECO:0000256" key="16">
    <source>
        <dbReference type="SAM" id="MobiDB-lite"/>
    </source>
</evidence>
<keyword evidence="12" id="KW-0695">RNA-directed DNA polymerase</keyword>
<evidence type="ECO:0000256" key="11">
    <source>
        <dbReference type="ARBA" id="ARBA00022908"/>
    </source>
</evidence>
<keyword evidence="10" id="KW-0460">Magnesium</keyword>
<dbReference type="Proteomes" id="UP001515500">
    <property type="component" value="Unplaced"/>
</dbReference>
<comment type="function">
    <text evidence="1">The aspartyl protease (PR) mediates the proteolytic cleavages of the Gag and Gag-Pol polyproteins after assembly of the VLP.</text>
</comment>
<dbReference type="RefSeq" id="XP_039119907.1">
    <property type="nucleotide sequence ID" value="XM_039263973.1"/>
</dbReference>
<dbReference type="GO" id="GO:0006310">
    <property type="term" value="P:DNA recombination"/>
    <property type="evidence" value="ECO:0007669"/>
    <property type="project" value="UniProtKB-KW"/>
</dbReference>
<dbReference type="GO" id="GO:0005524">
    <property type="term" value="F:ATP binding"/>
    <property type="evidence" value="ECO:0007669"/>
    <property type="project" value="UniProtKB-KW"/>
</dbReference>
<feature type="domain" description="Integrase catalytic" evidence="17">
    <location>
        <begin position="272"/>
        <end position="392"/>
    </location>
</feature>
<dbReference type="GO" id="GO:0003676">
    <property type="term" value="F:nucleic acid binding"/>
    <property type="evidence" value="ECO:0007669"/>
    <property type="project" value="InterPro"/>
</dbReference>
<keyword evidence="15" id="KW-0233">DNA recombination</keyword>
<evidence type="ECO:0000313" key="19">
    <source>
        <dbReference type="RefSeq" id="XP_039119907.1"/>
    </source>
</evidence>
<evidence type="ECO:0000256" key="10">
    <source>
        <dbReference type="ARBA" id="ARBA00022842"/>
    </source>
</evidence>
<evidence type="ECO:0000256" key="14">
    <source>
        <dbReference type="ARBA" id="ARBA00023113"/>
    </source>
</evidence>
<dbReference type="GO" id="GO:0006508">
    <property type="term" value="P:proteolysis"/>
    <property type="evidence" value="ECO:0007669"/>
    <property type="project" value="UniProtKB-KW"/>
</dbReference>
<evidence type="ECO:0000256" key="13">
    <source>
        <dbReference type="ARBA" id="ARBA00022932"/>
    </source>
</evidence>
<organism evidence="18 19">
    <name type="scientific">Dioscorea cayennensis subsp. rotundata</name>
    <name type="common">White Guinea yam</name>
    <name type="synonym">Dioscorea rotundata</name>
    <dbReference type="NCBI Taxonomy" id="55577"/>
    <lineage>
        <taxon>Eukaryota</taxon>
        <taxon>Viridiplantae</taxon>
        <taxon>Streptophyta</taxon>
        <taxon>Embryophyta</taxon>
        <taxon>Tracheophyta</taxon>
        <taxon>Spermatophyta</taxon>
        <taxon>Magnoliopsida</taxon>
        <taxon>Liliopsida</taxon>
        <taxon>Dioscoreales</taxon>
        <taxon>Dioscoreaceae</taxon>
        <taxon>Dioscorea</taxon>
    </lineage>
</organism>
<dbReference type="Pfam" id="PF22936">
    <property type="entry name" value="Pol_BBD"/>
    <property type="match status" value="1"/>
</dbReference>
<evidence type="ECO:0000256" key="1">
    <source>
        <dbReference type="ARBA" id="ARBA00002180"/>
    </source>
</evidence>
<dbReference type="GO" id="GO:0015074">
    <property type="term" value="P:DNA integration"/>
    <property type="evidence" value="ECO:0007669"/>
    <property type="project" value="UniProtKB-KW"/>
</dbReference>
<dbReference type="GO" id="GO:0008233">
    <property type="term" value="F:peptidase activity"/>
    <property type="evidence" value="ECO:0007669"/>
    <property type="project" value="UniProtKB-KW"/>
</dbReference>
<dbReference type="GeneID" id="120256248"/>
<evidence type="ECO:0000256" key="5">
    <source>
        <dbReference type="ARBA" id="ARBA00022723"/>
    </source>
</evidence>
<evidence type="ECO:0000313" key="18">
    <source>
        <dbReference type="Proteomes" id="UP001515500"/>
    </source>
</evidence>
<evidence type="ECO:0000256" key="9">
    <source>
        <dbReference type="ARBA" id="ARBA00022840"/>
    </source>
</evidence>
<dbReference type="PROSITE" id="PS50994">
    <property type="entry name" value="INTEGRASE"/>
    <property type="match status" value="1"/>
</dbReference>
<evidence type="ECO:0000256" key="12">
    <source>
        <dbReference type="ARBA" id="ARBA00022918"/>
    </source>
</evidence>
<dbReference type="PANTHER" id="PTHR42648">
    <property type="entry name" value="TRANSPOSASE, PUTATIVE-RELATED"/>
    <property type="match status" value="1"/>
</dbReference>
<dbReference type="InterPro" id="IPR039537">
    <property type="entry name" value="Retrotran_Ty1/copia-like"/>
</dbReference>
<protein>
    <submittedName>
        <fullName evidence="19">Uncharacterized protein LOC120256248</fullName>
    </submittedName>
</protein>
<evidence type="ECO:0000256" key="7">
    <source>
        <dbReference type="ARBA" id="ARBA00022759"/>
    </source>
</evidence>
<keyword evidence="14" id="KW-0917">Virion maturation</keyword>
<gene>
    <name evidence="19" type="primary">LOC120256248</name>
</gene>
<dbReference type="InterPro" id="IPR001584">
    <property type="entry name" value="Integrase_cat-core"/>
</dbReference>
<reference evidence="19" key="1">
    <citation type="submission" date="2025-08" db="UniProtKB">
        <authorList>
            <consortium name="RefSeq"/>
        </authorList>
    </citation>
    <scope>IDENTIFICATION</scope>
</reference>
<dbReference type="GO" id="GO:0004519">
    <property type="term" value="F:endonuclease activity"/>
    <property type="evidence" value="ECO:0007669"/>
    <property type="project" value="UniProtKB-KW"/>
</dbReference>
<keyword evidence="8" id="KW-0378">Hydrolase</keyword>